<accession>A0AA38CH16</accession>
<evidence type="ECO:0000313" key="3">
    <source>
        <dbReference type="Proteomes" id="UP000824469"/>
    </source>
</evidence>
<feature type="non-terminal residue" evidence="2">
    <location>
        <position position="1"/>
    </location>
</feature>
<dbReference type="EMBL" id="JAHRHJ020000009">
    <property type="protein sequence ID" value="KAH9301206.1"/>
    <property type="molecule type" value="Genomic_DNA"/>
</dbReference>
<protein>
    <submittedName>
        <fullName evidence="2">Uncharacterized protein</fullName>
    </submittedName>
</protein>
<reference evidence="2 3" key="1">
    <citation type="journal article" date="2021" name="Nat. Plants">
        <title>The Taxus genome provides insights into paclitaxel biosynthesis.</title>
        <authorList>
            <person name="Xiong X."/>
            <person name="Gou J."/>
            <person name="Liao Q."/>
            <person name="Li Y."/>
            <person name="Zhou Q."/>
            <person name="Bi G."/>
            <person name="Li C."/>
            <person name="Du R."/>
            <person name="Wang X."/>
            <person name="Sun T."/>
            <person name="Guo L."/>
            <person name="Liang H."/>
            <person name="Lu P."/>
            <person name="Wu Y."/>
            <person name="Zhang Z."/>
            <person name="Ro D.K."/>
            <person name="Shang Y."/>
            <person name="Huang S."/>
            <person name="Yan J."/>
        </authorList>
    </citation>
    <scope>NUCLEOTIDE SEQUENCE [LARGE SCALE GENOMIC DNA]</scope>
    <source>
        <strain evidence="2">Ta-2019</strain>
    </source>
</reference>
<gene>
    <name evidence="2" type="ORF">KI387_012789</name>
</gene>
<evidence type="ECO:0000256" key="1">
    <source>
        <dbReference type="SAM" id="MobiDB-lite"/>
    </source>
</evidence>
<evidence type="ECO:0000313" key="2">
    <source>
        <dbReference type="EMBL" id="KAH9301206.1"/>
    </source>
</evidence>
<feature type="non-terminal residue" evidence="2">
    <location>
        <position position="54"/>
    </location>
</feature>
<name>A0AA38CH16_TAXCH</name>
<feature type="region of interest" description="Disordered" evidence="1">
    <location>
        <begin position="35"/>
        <end position="54"/>
    </location>
</feature>
<organism evidence="2 3">
    <name type="scientific">Taxus chinensis</name>
    <name type="common">Chinese yew</name>
    <name type="synonym">Taxus wallichiana var. chinensis</name>
    <dbReference type="NCBI Taxonomy" id="29808"/>
    <lineage>
        <taxon>Eukaryota</taxon>
        <taxon>Viridiplantae</taxon>
        <taxon>Streptophyta</taxon>
        <taxon>Embryophyta</taxon>
        <taxon>Tracheophyta</taxon>
        <taxon>Spermatophyta</taxon>
        <taxon>Pinopsida</taxon>
        <taxon>Pinidae</taxon>
        <taxon>Conifers II</taxon>
        <taxon>Cupressales</taxon>
        <taxon>Taxaceae</taxon>
        <taxon>Taxus</taxon>
    </lineage>
</organism>
<dbReference type="Proteomes" id="UP000824469">
    <property type="component" value="Unassembled WGS sequence"/>
</dbReference>
<keyword evidence="3" id="KW-1185">Reference proteome</keyword>
<sequence>VFAEVTRRNVDKATTIRALMEDNKDKNAKITHLKEEKEHEQEKNEAFVSMAEDI</sequence>
<proteinExistence type="predicted"/>
<feature type="compositionally biased region" description="Basic and acidic residues" evidence="1">
    <location>
        <begin position="35"/>
        <end position="45"/>
    </location>
</feature>
<comment type="caution">
    <text evidence="2">The sequence shown here is derived from an EMBL/GenBank/DDBJ whole genome shotgun (WGS) entry which is preliminary data.</text>
</comment>
<dbReference type="AlphaFoldDB" id="A0AA38CH16"/>